<proteinExistence type="predicted"/>
<feature type="non-terminal residue" evidence="1">
    <location>
        <position position="1"/>
    </location>
</feature>
<reference evidence="1" key="1">
    <citation type="submission" date="2021-06" db="EMBL/GenBank/DDBJ databases">
        <authorList>
            <person name="Kallberg Y."/>
            <person name="Tangrot J."/>
            <person name="Rosling A."/>
        </authorList>
    </citation>
    <scope>NUCLEOTIDE SEQUENCE</scope>
    <source>
        <strain evidence="1">MA461A</strain>
    </source>
</reference>
<name>A0ACA9ND50_9GLOM</name>
<dbReference type="Proteomes" id="UP000789920">
    <property type="component" value="Unassembled WGS sequence"/>
</dbReference>
<evidence type="ECO:0000313" key="2">
    <source>
        <dbReference type="Proteomes" id="UP000789920"/>
    </source>
</evidence>
<evidence type="ECO:0000313" key="1">
    <source>
        <dbReference type="EMBL" id="CAG8634763.1"/>
    </source>
</evidence>
<organism evidence="1 2">
    <name type="scientific">Racocetra persica</name>
    <dbReference type="NCBI Taxonomy" id="160502"/>
    <lineage>
        <taxon>Eukaryota</taxon>
        <taxon>Fungi</taxon>
        <taxon>Fungi incertae sedis</taxon>
        <taxon>Mucoromycota</taxon>
        <taxon>Glomeromycotina</taxon>
        <taxon>Glomeromycetes</taxon>
        <taxon>Diversisporales</taxon>
        <taxon>Gigasporaceae</taxon>
        <taxon>Racocetra</taxon>
    </lineage>
</organism>
<accession>A0ACA9ND50</accession>
<protein>
    <submittedName>
        <fullName evidence="1">3507_t:CDS:1</fullName>
    </submittedName>
</protein>
<sequence length="176" mass="20374">SLKFDHLTPDPSFLTYRPFILKLYKNLNKIEQYGKPSIINTTTHTTISDIFPEAITHNLEKSQRIYLINNCCVSSSNVPSQMRQKLYSLSTNLYSYVLDENILNVLEREIERMFAGVDDLEKIIYKLDIHTTSLNNVSPGASTTEDELEDIYQSIACIIRKMEENVDRFEKIMLKA</sequence>
<dbReference type="EMBL" id="CAJVQC010012105">
    <property type="protein sequence ID" value="CAG8634763.1"/>
    <property type="molecule type" value="Genomic_DNA"/>
</dbReference>
<gene>
    <name evidence="1" type="ORF">RPERSI_LOCUS7249</name>
</gene>
<keyword evidence="2" id="KW-1185">Reference proteome</keyword>
<comment type="caution">
    <text evidence="1">The sequence shown here is derived from an EMBL/GenBank/DDBJ whole genome shotgun (WGS) entry which is preliminary data.</text>
</comment>